<feature type="site" description="Histone H3K4me3 binding" evidence="8">
    <location>
        <position position="395"/>
    </location>
</feature>
<evidence type="ECO:0000256" key="5">
    <source>
        <dbReference type="ARBA" id="ARBA00022833"/>
    </source>
</evidence>
<protein>
    <recommendedName>
        <fullName evidence="11">Chromatin modification-related protein</fullName>
    </recommendedName>
</protein>
<feature type="binding site" evidence="9">
    <location>
        <position position="412"/>
    </location>
    <ligand>
        <name>Zn(2+)</name>
        <dbReference type="ChEBI" id="CHEBI:29105"/>
        <label>1</label>
    </ligand>
</feature>
<comment type="domain">
    <text evidence="11">The PHD-type zinc finger mediates the binding to H3K4me3.</text>
</comment>
<evidence type="ECO:0000256" key="11">
    <source>
        <dbReference type="RuleBase" id="RU361213"/>
    </source>
</evidence>
<evidence type="ECO:0000256" key="6">
    <source>
        <dbReference type="ARBA" id="ARBA00022853"/>
    </source>
</evidence>
<evidence type="ECO:0000256" key="7">
    <source>
        <dbReference type="ARBA" id="ARBA00023242"/>
    </source>
</evidence>
<evidence type="ECO:0000256" key="3">
    <source>
        <dbReference type="ARBA" id="ARBA00022723"/>
    </source>
</evidence>
<feature type="compositionally biased region" description="Basic and acidic residues" evidence="12">
    <location>
        <begin position="204"/>
        <end position="225"/>
    </location>
</feature>
<dbReference type="SUPFAM" id="SSF57903">
    <property type="entry name" value="FYVE/PHD zinc finger"/>
    <property type="match status" value="1"/>
</dbReference>
<dbReference type="Pfam" id="PF23011">
    <property type="entry name" value="PHD-1st_NSD"/>
    <property type="match status" value="1"/>
</dbReference>
<evidence type="ECO:0000313" key="14">
    <source>
        <dbReference type="EMBL" id="GMM50425.1"/>
    </source>
</evidence>
<dbReference type="InterPro" id="IPR024610">
    <property type="entry name" value="ING_N_histone-binding"/>
</dbReference>
<comment type="caution">
    <text evidence="14">The sequence shown here is derived from an EMBL/GenBank/DDBJ whole genome shotgun (WGS) entry which is preliminary data.</text>
</comment>
<evidence type="ECO:0000256" key="4">
    <source>
        <dbReference type="ARBA" id="ARBA00022771"/>
    </source>
</evidence>
<feature type="binding site" evidence="9">
    <location>
        <position position="403"/>
    </location>
    <ligand>
        <name>Zn(2+)</name>
        <dbReference type="ChEBI" id="CHEBI:29105"/>
        <label>2</label>
    </ligand>
</feature>
<dbReference type="PANTHER" id="PTHR10333:SF42">
    <property type="entry name" value="INHIBITOR OF GROWTH PROTEIN 5"/>
    <property type="match status" value="1"/>
</dbReference>
<dbReference type="CDD" id="cd15505">
    <property type="entry name" value="PHD_ING"/>
    <property type="match status" value="1"/>
</dbReference>
<dbReference type="InterPro" id="IPR019786">
    <property type="entry name" value="Zinc_finger_PHD-type_CS"/>
</dbReference>
<feature type="binding site" evidence="9">
    <location>
        <position position="409"/>
    </location>
    <ligand>
        <name>Zn(2+)</name>
        <dbReference type="ChEBI" id="CHEBI:29105"/>
        <label>1</label>
    </ligand>
</feature>
<feature type="binding site" evidence="9">
    <location>
        <position position="387"/>
    </location>
    <ligand>
        <name>Zn(2+)</name>
        <dbReference type="ChEBI" id="CHEBI:29105"/>
        <label>1</label>
    </ligand>
</feature>
<dbReference type="PROSITE" id="PS01359">
    <property type="entry name" value="ZF_PHD_1"/>
    <property type="match status" value="1"/>
</dbReference>
<keyword evidence="5 9" id="KW-0862">Zinc</keyword>
<feature type="domain" description="PHD-type" evidence="13">
    <location>
        <begin position="382"/>
        <end position="431"/>
    </location>
</feature>
<evidence type="ECO:0000256" key="2">
    <source>
        <dbReference type="ARBA" id="ARBA00010210"/>
    </source>
</evidence>
<dbReference type="InterPro" id="IPR019787">
    <property type="entry name" value="Znf_PHD-finger"/>
</dbReference>
<dbReference type="PROSITE" id="PS50016">
    <property type="entry name" value="ZF_PHD_2"/>
    <property type="match status" value="1"/>
</dbReference>
<evidence type="ECO:0000259" key="13">
    <source>
        <dbReference type="PROSITE" id="PS50016"/>
    </source>
</evidence>
<comment type="function">
    <text evidence="11">Component of an histone acetyltransferase complex.</text>
</comment>
<feature type="region of interest" description="Disordered" evidence="12">
    <location>
        <begin position="142"/>
        <end position="258"/>
    </location>
</feature>
<evidence type="ECO:0000256" key="12">
    <source>
        <dbReference type="SAM" id="MobiDB-lite"/>
    </source>
</evidence>
<dbReference type="SMART" id="SM00249">
    <property type="entry name" value="PHD"/>
    <property type="match status" value="1"/>
</dbReference>
<feature type="compositionally biased region" description="Basic and acidic residues" evidence="12">
    <location>
        <begin position="149"/>
        <end position="171"/>
    </location>
</feature>
<keyword evidence="15" id="KW-1185">Reference proteome</keyword>
<name>A0AAV5RFW1_STABA</name>
<dbReference type="GO" id="GO:0006325">
    <property type="term" value="P:chromatin organization"/>
    <property type="evidence" value="ECO:0007669"/>
    <property type="project" value="UniProtKB-KW"/>
</dbReference>
<keyword evidence="7 11" id="KW-0539">Nucleus</keyword>
<comment type="subunit">
    <text evidence="11">Component of an histone acetyltransferase complex. Interacts with H3K4me3 and to a lesser extent with H3K4me2.</text>
</comment>
<dbReference type="GO" id="GO:0008270">
    <property type="term" value="F:zinc ion binding"/>
    <property type="evidence" value="ECO:0007669"/>
    <property type="project" value="UniProtKB-KW"/>
</dbReference>
<dbReference type="Gene3D" id="3.30.40.10">
    <property type="entry name" value="Zinc/RING finger domain, C3HC4 (zinc finger)"/>
    <property type="match status" value="1"/>
</dbReference>
<gene>
    <name evidence="14" type="ORF">DASB73_013830</name>
</gene>
<feature type="compositionally biased region" description="Polar residues" evidence="12">
    <location>
        <begin position="247"/>
        <end position="258"/>
    </location>
</feature>
<dbReference type="PANTHER" id="PTHR10333">
    <property type="entry name" value="INHIBITOR OF GROWTH PROTEIN"/>
    <property type="match status" value="1"/>
</dbReference>
<proteinExistence type="inferred from homology"/>
<evidence type="ECO:0000256" key="10">
    <source>
        <dbReference type="PROSITE-ProRule" id="PRU00146"/>
    </source>
</evidence>
<dbReference type="EMBL" id="BTGC01000003">
    <property type="protein sequence ID" value="GMM50425.1"/>
    <property type="molecule type" value="Genomic_DNA"/>
</dbReference>
<dbReference type="Proteomes" id="UP001362899">
    <property type="component" value="Unassembled WGS sequence"/>
</dbReference>
<feature type="compositionally biased region" description="Low complexity" evidence="12">
    <location>
        <begin position="180"/>
        <end position="193"/>
    </location>
</feature>
<keyword evidence="6 11" id="KW-0156">Chromatin regulator</keyword>
<dbReference type="GO" id="GO:0033698">
    <property type="term" value="C:Rpd3L complex"/>
    <property type="evidence" value="ECO:0007669"/>
    <property type="project" value="TreeGrafter"/>
</dbReference>
<feature type="site" description="Histone H3K4me3 binding" evidence="8">
    <location>
        <position position="407"/>
    </location>
</feature>
<feature type="binding site" evidence="9">
    <location>
        <position position="398"/>
    </location>
    <ligand>
        <name>Zn(2+)</name>
        <dbReference type="ChEBI" id="CHEBI:29105"/>
        <label>2</label>
    </ligand>
</feature>
<dbReference type="InterPro" id="IPR001965">
    <property type="entry name" value="Znf_PHD"/>
</dbReference>
<reference evidence="14 15" key="1">
    <citation type="journal article" date="2023" name="Elife">
        <title>Identification of key yeast species and microbe-microbe interactions impacting larval growth of Drosophila in the wild.</title>
        <authorList>
            <person name="Mure A."/>
            <person name="Sugiura Y."/>
            <person name="Maeda R."/>
            <person name="Honda K."/>
            <person name="Sakurai N."/>
            <person name="Takahashi Y."/>
            <person name="Watada M."/>
            <person name="Katoh T."/>
            <person name="Gotoh A."/>
            <person name="Gotoh Y."/>
            <person name="Taniguchi I."/>
            <person name="Nakamura K."/>
            <person name="Hayashi T."/>
            <person name="Katayama T."/>
            <person name="Uemura T."/>
            <person name="Hattori Y."/>
        </authorList>
    </citation>
    <scope>NUCLEOTIDE SEQUENCE [LARGE SCALE GENOMIC DNA]</scope>
    <source>
        <strain evidence="14 15">SB-73</strain>
    </source>
</reference>
<dbReference type="SMART" id="SM01408">
    <property type="entry name" value="ING"/>
    <property type="match status" value="1"/>
</dbReference>
<keyword evidence="4 10" id="KW-0863">Zinc-finger</keyword>
<dbReference type="GO" id="GO:0070210">
    <property type="term" value="C:Rpd3L-Expanded complex"/>
    <property type="evidence" value="ECO:0007669"/>
    <property type="project" value="TreeGrafter"/>
</dbReference>
<evidence type="ECO:0000313" key="15">
    <source>
        <dbReference type="Proteomes" id="UP001362899"/>
    </source>
</evidence>
<dbReference type="InterPro" id="IPR059153">
    <property type="entry name" value="NSD_PHD-1st"/>
</dbReference>
<keyword evidence="3 9" id="KW-0479">Metal-binding</keyword>
<dbReference type="AlphaFoldDB" id="A0AAV5RFW1"/>
<dbReference type="Gene3D" id="6.10.140.1740">
    <property type="match status" value="1"/>
</dbReference>
<organism evidence="14 15">
    <name type="scientific">Starmerella bacillaris</name>
    <name type="common">Yeast</name>
    <name type="synonym">Candida zemplinina</name>
    <dbReference type="NCBI Taxonomy" id="1247836"/>
    <lineage>
        <taxon>Eukaryota</taxon>
        <taxon>Fungi</taxon>
        <taxon>Dikarya</taxon>
        <taxon>Ascomycota</taxon>
        <taxon>Saccharomycotina</taxon>
        <taxon>Dipodascomycetes</taxon>
        <taxon>Dipodascales</taxon>
        <taxon>Trichomonascaceae</taxon>
        <taxon>Starmerella</taxon>
    </lineage>
</organism>
<feature type="site" description="Histone H3K4me3 binding" evidence="8">
    <location>
        <position position="399"/>
    </location>
</feature>
<feature type="binding site" evidence="9">
    <location>
        <position position="428"/>
    </location>
    <ligand>
        <name>Zn(2+)</name>
        <dbReference type="ChEBI" id="CHEBI:29105"/>
        <label>2</label>
    </ligand>
</feature>
<evidence type="ECO:0000256" key="9">
    <source>
        <dbReference type="PIRSR" id="PIRSR628651-51"/>
    </source>
</evidence>
<comment type="similarity">
    <text evidence="2 11">Belongs to the ING family.</text>
</comment>
<dbReference type="InterPro" id="IPR013083">
    <property type="entry name" value="Znf_RING/FYVE/PHD"/>
</dbReference>
<dbReference type="Pfam" id="PF12998">
    <property type="entry name" value="ING"/>
    <property type="match status" value="1"/>
</dbReference>
<feature type="binding site" evidence="9">
    <location>
        <position position="385"/>
    </location>
    <ligand>
        <name>Zn(2+)</name>
        <dbReference type="ChEBI" id="CHEBI:29105"/>
        <label>1</label>
    </ligand>
</feature>
<feature type="binding site" evidence="9">
    <location>
        <position position="425"/>
    </location>
    <ligand>
        <name>Zn(2+)</name>
        <dbReference type="ChEBI" id="CHEBI:29105"/>
        <label>2</label>
    </ligand>
</feature>
<accession>A0AAV5RFW1</accession>
<feature type="compositionally biased region" description="Basic and acidic residues" evidence="12">
    <location>
        <begin position="233"/>
        <end position="245"/>
    </location>
</feature>
<dbReference type="InterPro" id="IPR011011">
    <property type="entry name" value="Znf_FYVE_PHD"/>
</dbReference>
<dbReference type="InterPro" id="IPR028651">
    <property type="entry name" value="ING_fam"/>
</dbReference>
<evidence type="ECO:0000256" key="1">
    <source>
        <dbReference type="ARBA" id="ARBA00004123"/>
    </source>
</evidence>
<comment type="subcellular location">
    <subcellularLocation>
        <location evidence="1 11">Nucleus</location>
    </subcellularLocation>
</comment>
<evidence type="ECO:0000256" key="8">
    <source>
        <dbReference type="PIRSR" id="PIRSR628651-50"/>
    </source>
</evidence>
<sequence>MPPKKHPSVDYLRVYPGLNDFTDALEAIPQSVIGHLTTLMELEAKQGKLNIELDAQVSKYFTPEFGERDTSALKEVESLVDRLLPNMVEKMQVASQAAENMARQIARLDADYQMICDHEVPLVIQQNPKDAAFLEIVPIEKQGTAKSQARREARESREARRQAHQESRQESRAGTPVHYNQNQNSNQNHNQNQVPEVHSRRRGRYADRDREYRPEGYKNSAHETVDNVETEPEFDRTRDRAREQTEDQTQIPSEVQPQNQAIYAQQDAQMSTKPLPVQPQNQYYAEAIGFNQPNPTHVVPPTQGDPLRNQGGQVNQGSQVNLQNTTELGQYAHPENHALEKQEPSEHHDAVPPVVMPTNFQEPLEAGVKRKHGLPKPLSNEPTYCYCERASFGEMVGCDGPNCEREWFHLGCIGLSALPKGQWFCGECRAKLRRR</sequence>
<dbReference type="GO" id="GO:0006355">
    <property type="term" value="P:regulation of DNA-templated transcription"/>
    <property type="evidence" value="ECO:0007669"/>
    <property type="project" value="TreeGrafter"/>
</dbReference>
<feature type="site" description="Histone H3K4me3 binding" evidence="8">
    <location>
        <position position="384"/>
    </location>
</feature>